<evidence type="ECO:0000313" key="1">
    <source>
        <dbReference type="EMBL" id="PKU39005.1"/>
    </source>
</evidence>
<gene>
    <name evidence="1" type="ORF">llap_10691</name>
</gene>
<name>A0A2I0TYZ2_LIMLA</name>
<dbReference type="EMBL" id="KZ506598">
    <property type="protein sequence ID" value="PKU39005.1"/>
    <property type="molecule type" value="Genomic_DNA"/>
</dbReference>
<dbReference type="Proteomes" id="UP000233556">
    <property type="component" value="Unassembled WGS sequence"/>
</dbReference>
<reference evidence="2" key="1">
    <citation type="submission" date="2017-11" db="EMBL/GenBank/DDBJ databases">
        <authorList>
            <person name="Lima N.C."/>
            <person name="Parody-Merino A.M."/>
            <person name="Battley P.F."/>
            <person name="Fidler A.E."/>
            <person name="Prosdocimi F."/>
        </authorList>
    </citation>
    <scope>NUCLEOTIDE SEQUENCE [LARGE SCALE GENOMIC DNA]</scope>
</reference>
<evidence type="ECO:0000313" key="2">
    <source>
        <dbReference type="Proteomes" id="UP000233556"/>
    </source>
</evidence>
<keyword evidence="2" id="KW-1185">Reference proteome</keyword>
<dbReference type="AlphaFoldDB" id="A0A2I0TYZ2"/>
<protein>
    <submittedName>
        <fullName evidence="1">Uncharacterized protein</fullName>
    </submittedName>
</protein>
<sequence length="77" mass="8592">MPINKMRPRSYYANIKLGGTEGLDKTGHMDKEEPPLADIATHVCMERNCAKGLSLPLPDLSIVEDFITMSVLAFRWG</sequence>
<reference evidence="2" key="2">
    <citation type="submission" date="2017-12" db="EMBL/GenBank/DDBJ databases">
        <title>Genome sequence of the Bar-tailed Godwit (Limosa lapponica baueri).</title>
        <authorList>
            <person name="Lima N.C.B."/>
            <person name="Parody-Merino A.M."/>
            <person name="Battley P.F."/>
            <person name="Fidler A.E."/>
            <person name="Prosdocimi F."/>
        </authorList>
    </citation>
    <scope>NUCLEOTIDE SEQUENCE [LARGE SCALE GENOMIC DNA]</scope>
</reference>
<proteinExistence type="predicted"/>
<organism evidence="1 2">
    <name type="scientific">Limosa lapponica baueri</name>
    <dbReference type="NCBI Taxonomy" id="1758121"/>
    <lineage>
        <taxon>Eukaryota</taxon>
        <taxon>Metazoa</taxon>
        <taxon>Chordata</taxon>
        <taxon>Craniata</taxon>
        <taxon>Vertebrata</taxon>
        <taxon>Euteleostomi</taxon>
        <taxon>Archelosauria</taxon>
        <taxon>Archosauria</taxon>
        <taxon>Dinosauria</taxon>
        <taxon>Saurischia</taxon>
        <taxon>Theropoda</taxon>
        <taxon>Coelurosauria</taxon>
        <taxon>Aves</taxon>
        <taxon>Neognathae</taxon>
        <taxon>Neoaves</taxon>
        <taxon>Charadriiformes</taxon>
        <taxon>Scolopacidae</taxon>
        <taxon>Limosa</taxon>
    </lineage>
</organism>
<accession>A0A2I0TYZ2</accession>